<reference evidence="1 2" key="1">
    <citation type="journal article" date="2014" name="Genome Biol. Evol.">
        <title>The genome of the myxosporean Thelohanellus kitauei shows adaptations to nutrient acquisition within its fish host.</title>
        <authorList>
            <person name="Yang Y."/>
            <person name="Xiong J."/>
            <person name="Zhou Z."/>
            <person name="Huo F."/>
            <person name="Miao W."/>
            <person name="Ran C."/>
            <person name="Liu Y."/>
            <person name="Zhang J."/>
            <person name="Feng J."/>
            <person name="Wang M."/>
            <person name="Wang M."/>
            <person name="Wang L."/>
            <person name="Yao B."/>
        </authorList>
    </citation>
    <scope>NUCLEOTIDE SEQUENCE [LARGE SCALE GENOMIC DNA]</scope>
    <source>
        <strain evidence="1">Wuqing</strain>
    </source>
</reference>
<evidence type="ECO:0000313" key="1">
    <source>
        <dbReference type="EMBL" id="KII64521.1"/>
    </source>
</evidence>
<proteinExistence type="predicted"/>
<dbReference type="Proteomes" id="UP000031668">
    <property type="component" value="Unassembled WGS sequence"/>
</dbReference>
<organism evidence="1 2">
    <name type="scientific">Thelohanellus kitauei</name>
    <name type="common">Myxosporean</name>
    <dbReference type="NCBI Taxonomy" id="669202"/>
    <lineage>
        <taxon>Eukaryota</taxon>
        <taxon>Metazoa</taxon>
        <taxon>Cnidaria</taxon>
        <taxon>Myxozoa</taxon>
        <taxon>Myxosporea</taxon>
        <taxon>Bivalvulida</taxon>
        <taxon>Platysporina</taxon>
        <taxon>Myxobolidae</taxon>
        <taxon>Thelohanellus</taxon>
    </lineage>
</organism>
<comment type="caution">
    <text evidence="1">The sequence shown here is derived from an EMBL/GenBank/DDBJ whole genome shotgun (WGS) entry which is preliminary data.</text>
</comment>
<name>A0A0C2MBY1_THEKT</name>
<protein>
    <submittedName>
        <fullName evidence="1">Uncharacterized protein</fullName>
    </submittedName>
</protein>
<dbReference type="EMBL" id="JWZT01004237">
    <property type="protein sequence ID" value="KII64521.1"/>
    <property type="molecule type" value="Genomic_DNA"/>
</dbReference>
<keyword evidence="2" id="KW-1185">Reference proteome</keyword>
<gene>
    <name evidence="1" type="ORF">RF11_10889</name>
</gene>
<evidence type="ECO:0000313" key="2">
    <source>
        <dbReference type="Proteomes" id="UP000031668"/>
    </source>
</evidence>
<sequence>MDGTVQKLSPPFQLILNEEFWRNTKNHSVNSKGRVIARRRHTRFYLTDKGTSEIGTSNVGGPEENVIPKQIKIKSIPVEKKVEAKAIQSQTVEEPEKSIMDNICIDYQFQVECIRTKGHNNFVTCFDVIFRSIVAHKSGYACEKEDQRHHSLLPILCGFD</sequence>
<dbReference type="AlphaFoldDB" id="A0A0C2MBY1"/>
<accession>A0A0C2MBY1</accession>